<sequence length="159" mass="18061">MVENGRRKTPLRARDLRLANYMAWTGNRNANDLKVIFNYKVEEPGARQATKAALKARGGSGTLHSQPYADDEDYDEYRDYNTQEITEFIPGGVGWAELMTNNRLLGGFQQSLIDYADIYEGASIQKVYTVVYKGGRLYGSHVDKDGEDSELMFVTYLKR</sequence>
<protein>
    <submittedName>
        <fullName evidence="1">Uu.00g147270.m01.CDS01</fullName>
    </submittedName>
</protein>
<gene>
    <name evidence="1" type="ORF">KHLLAP_LOCUS10169</name>
</gene>
<dbReference type="EMBL" id="CAUWAG010000012">
    <property type="protein sequence ID" value="CAJ2509701.1"/>
    <property type="molecule type" value="Genomic_DNA"/>
</dbReference>
<comment type="caution">
    <text evidence="1">The sequence shown here is derived from an EMBL/GenBank/DDBJ whole genome shotgun (WGS) entry which is preliminary data.</text>
</comment>
<proteinExistence type="predicted"/>
<evidence type="ECO:0000313" key="1">
    <source>
        <dbReference type="EMBL" id="CAJ2509701.1"/>
    </source>
</evidence>
<dbReference type="Proteomes" id="UP001295740">
    <property type="component" value="Unassembled WGS sequence"/>
</dbReference>
<keyword evidence="2" id="KW-1185">Reference proteome</keyword>
<reference evidence="1" key="1">
    <citation type="submission" date="2023-10" db="EMBL/GenBank/DDBJ databases">
        <authorList>
            <person name="Hackl T."/>
        </authorList>
    </citation>
    <scope>NUCLEOTIDE SEQUENCE</scope>
</reference>
<organism evidence="1 2">
    <name type="scientific">Anthostomella pinea</name>
    <dbReference type="NCBI Taxonomy" id="933095"/>
    <lineage>
        <taxon>Eukaryota</taxon>
        <taxon>Fungi</taxon>
        <taxon>Dikarya</taxon>
        <taxon>Ascomycota</taxon>
        <taxon>Pezizomycotina</taxon>
        <taxon>Sordariomycetes</taxon>
        <taxon>Xylariomycetidae</taxon>
        <taxon>Xylariales</taxon>
        <taxon>Xylariaceae</taxon>
        <taxon>Anthostomella</taxon>
    </lineage>
</organism>
<dbReference type="AlphaFoldDB" id="A0AAI8VRC4"/>
<accession>A0AAI8VRC4</accession>
<name>A0AAI8VRC4_9PEZI</name>
<evidence type="ECO:0000313" key="2">
    <source>
        <dbReference type="Proteomes" id="UP001295740"/>
    </source>
</evidence>